<dbReference type="Proteomes" id="UP001595846">
    <property type="component" value="Unassembled WGS sequence"/>
</dbReference>
<dbReference type="InterPro" id="IPR029060">
    <property type="entry name" value="PIN-like_dom_sf"/>
</dbReference>
<dbReference type="EMBL" id="JBHSAQ010000010">
    <property type="protein sequence ID" value="MFC3959070.1"/>
    <property type="molecule type" value="Genomic_DNA"/>
</dbReference>
<keyword evidence="3" id="KW-1185">Reference proteome</keyword>
<comment type="caution">
    <text evidence="2">The sequence shown here is derived from an EMBL/GenBank/DDBJ whole genome shotgun (WGS) entry which is preliminary data.</text>
</comment>
<feature type="domain" description="PIN" evidence="1">
    <location>
        <begin position="10"/>
        <end position="135"/>
    </location>
</feature>
<dbReference type="InterPro" id="IPR039018">
    <property type="entry name" value="VapC20-like"/>
</dbReference>
<gene>
    <name evidence="2" type="ORF">ACFOUR_11915</name>
</gene>
<dbReference type="PANTHER" id="PTHR42188">
    <property type="entry name" value="23S RRNA-SPECIFIC ENDONUCLEASE VAPC20"/>
    <property type="match status" value="1"/>
</dbReference>
<dbReference type="PANTHER" id="PTHR42188:SF1">
    <property type="entry name" value="23S RRNA-SPECIFIC ENDONUCLEASE VAPC20"/>
    <property type="match status" value="1"/>
</dbReference>
<accession>A0ABD5NQA5</accession>
<name>A0ABD5NQA5_9EURY</name>
<dbReference type="SUPFAM" id="SSF88723">
    <property type="entry name" value="PIN domain-like"/>
    <property type="match status" value="1"/>
</dbReference>
<dbReference type="GeneID" id="73902663"/>
<proteinExistence type="predicted"/>
<evidence type="ECO:0000313" key="3">
    <source>
        <dbReference type="Proteomes" id="UP001595846"/>
    </source>
</evidence>
<dbReference type="AlphaFoldDB" id="A0ABD5NQA5"/>
<dbReference type="Pfam" id="PF01850">
    <property type="entry name" value="PIN"/>
    <property type="match status" value="1"/>
</dbReference>
<protein>
    <submittedName>
        <fullName evidence="2">Type II toxin-antitoxin system VapC family toxin</fullName>
    </submittedName>
</protein>
<organism evidence="2 3">
    <name type="scientific">Halovivax cerinus</name>
    <dbReference type="NCBI Taxonomy" id="1487865"/>
    <lineage>
        <taxon>Archaea</taxon>
        <taxon>Methanobacteriati</taxon>
        <taxon>Methanobacteriota</taxon>
        <taxon>Stenosarchaea group</taxon>
        <taxon>Halobacteria</taxon>
        <taxon>Halobacteriales</taxon>
        <taxon>Natrialbaceae</taxon>
        <taxon>Halovivax</taxon>
    </lineage>
</organism>
<dbReference type="InterPro" id="IPR002716">
    <property type="entry name" value="PIN_dom"/>
</dbReference>
<dbReference type="RefSeq" id="WP_256533532.1">
    <property type="nucleotide sequence ID" value="NZ_CP101824.1"/>
</dbReference>
<sequence>MTAGAADPLFVDTSGFYAAYVEDDVNHARAAAVLDAIRAGDQYAPVFTSRYVLAELATVILYQTSHRDAVSTLEEIRSSETINVLPVDETTFDAAHEWFVRYDDQEIAFFDHLGGAIARHFEIEHVFTFDPDDFHTLGFTVVPDDTGNG</sequence>
<dbReference type="Gene3D" id="3.40.50.1010">
    <property type="entry name" value="5'-nuclease"/>
    <property type="match status" value="1"/>
</dbReference>
<evidence type="ECO:0000259" key="1">
    <source>
        <dbReference type="Pfam" id="PF01850"/>
    </source>
</evidence>
<reference evidence="2 3" key="1">
    <citation type="journal article" date="2019" name="Int. J. Syst. Evol. Microbiol.">
        <title>The Global Catalogue of Microorganisms (GCM) 10K type strain sequencing project: providing services to taxonomists for standard genome sequencing and annotation.</title>
        <authorList>
            <consortium name="The Broad Institute Genomics Platform"/>
            <consortium name="The Broad Institute Genome Sequencing Center for Infectious Disease"/>
            <person name="Wu L."/>
            <person name="Ma J."/>
        </authorList>
    </citation>
    <scope>NUCLEOTIDE SEQUENCE [LARGE SCALE GENOMIC DNA]</scope>
    <source>
        <strain evidence="2 3">IBRC-M 10256</strain>
    </source>
</reference>
<evidence type="ECO:0000313" key="2">
    <source>
        <dbReference type="EMBL" id="MFC3959070.1"/>
    </source>
</evidence>